<gene>
    <name evidence="3" type="ORF">A9308_01095</name>
</gene>
<dbReference type="RefSeq" id="WP_067238930.1">
    <property type="nucleotide sequence ID" value="NZ_LZMZ01000053.1"/>
</dbReference>
<dbReference type="PRINTS" id="PR00097">
    <property type="entry name" value="ANTSNTHASEII"/>
</dbReference>
<dbReference type="SUPFAM" id="SSF52317">
    <property type="entry name" value="Class I glutamine amidotransferase-like"/>
    <property type="match status" value="1"/>
</dbReference>
<dbReference type="InterPro" id="IPR017926">
    <property type="entry name" value="GATASE"/>
</dbReference>
<feature type="domain" description="Glutamine amidotransferase" evidence="2">
    <location>
        <begin position="6"/>
        <end position="189"/>
    </location>
</feature>
<dbReference type="PANTHER" id="PTHR43418:SF4">
    <property type="entry name" value="MULTIFUNCTIONAL TRYPTOPHAN BIOSYNTHESIS PROTEIN"/>
    <property type="match status" value="1"/>
</dbReference>
<evidence type="ECO:0000313" key="3">
    <source>
        <dbReference type="EMBL" id="OBX73123.1"/>
    </source>
</evidence>
<dbReference type="PANTHER" id="PTHR43418">
    <property type="entry name" value="MULTIFUNCTIONAL TRYPTOPHAN BIOSYNTHESIS PROTEIN-RELATED"/>
    <property type="match status" value="1"/>
</dbReference>
<reference evidence="3 4" key="1">
    <citation type="submission" date="2016-06" db="EMBL/GenBank/DDBJ databases">
        <title>Draft genome of Moraxella atlantae CCUG 66109.</title>
        <authorList>
            <person name="Salva-Serra F."/>
            <person name="Engstrom-Jakobsson H."/>
            <person name="Thorell K."/>
            <person name="Gonzales-Siles L."/>
            <person name="Karlsson R."/>
            <person name="Boulund F."/>
            <person name="Engstrand L."/>
            <person name="Kristiansson E."/>
            <person name="Moore E."/>
        </authorList>
    </citation>
    <scope>NUCLEOTIDE SEQUENCE [LARGE SCALE GENOMIC DNA]</scope>
    <source>
        <strain evidence="3 4">CCUG 66109</strain>
    </source>
</reference>
<dbReference type="GO" id="GO:0046654">
    <property type="term" value="P:tetrahydrofolate biosynthetic process"/>
    <property type="evidence" value="ECO:0007669"/>
    <property type="project" value="TreeGrafter"/>
</dbReference>
<dbReference type="GO" id="GO:0000162">
    <property type="term" value="P:L-tryptophan biosynthetic process"/>
    <property type="evidence" value="ECO:0007669"/>
    <property type="project" value="TreeGrafter"/>
</dbReference>
<accession>A0A1B8Q8T1</accession>
<dbReference type="STRING" id="34059.A9308_01095"/>
<name>A0A1B8Q8T1_9GAMM</name>
<dbReference type="Gene3D" id="3.40.50.880">
    <property type="match status" value="1"/>
</dbReference>
<dbReference type="PROSITE" id="PS51273">
    <property type="entry name" value="GATASE_TYPE_1"/>
    <property type="match status" value="1"/>
</dbReference>
<dbReference type="CDD" id="cd01743">
    <property type="entry name" value="GATase1_Anthranilate_Synthase"/>
    <property type="match status" value="1"/>
</dbReference>
<dbReference type="Proteomes" id="UP000092508">
    <property type="component" value="Unassembled WGS sequence"/>
</dbReference>
<dbReference type="AlphaFoldDB" id="A0A1B8Q8T1"/>
<evidence type="ECO:0000256" key="1">
    <source>
        <dbReference type="ARBA" id="ARBA00022962"/>
    </source>
</evidence>
<keyword evidence="1" id="KW-0315">Glutamine amidotransferase</keyword>
<organism evidence="3 4">
    <name type="scientific">Faucicola atlantae</name>
    <dbReference type="NCBI Taxonomy" id="34059"/>
    <lineage>
        <taxon>Bacteria</taxon>
        <taxon>Pseudomonadati</taxon>
        <taxon>Pseudomonadota</taxon>
        <taxon>Gammaproteobacteria</taxon>
        <taxon>Moraxellales</taxon>
        <taxon>Moraxellaceae</taxon>
        <taxon>Faucicola</taxon>
    </lineage>
</organism>
<dbReference type="InterPro" id="IPR050472">
    <property type="entry name" value="Anth_synth/Amidotransfase"/>
</dbReference>
<dbReference type="OrthoDB" id="9786812at2"/>
<sequence length="191" mass="21386">MANNIVLIDNNDSFTYNLVELLRQLSCDFVVIKVGDLQLDDVAEFSHFIISPGPDVPRAYPKIYTILSQYYRSKAILGICLGHQIIGEFFGATTYNLATPRHGMTGKVTLAPYYTSPIFAHLAPSFAVGLYHSWAIGRHNFPECLRITATCQDGVIMAIEHVSLPIFGVQFHPESYISAFGEQIIRNFVRL</sequence>
<evidence type="ECO:0000259" key="2">
    <source>
        <dbReference type="Pfam" id="PF00117"/>
    </source>
</evidence>
<dbReference type="GO" id="GO:0004049">
    <property type="term" value="F:anthranilate synthase activity"/>
    <property type="evidence" value="ECO:0007669"/>
    <property type="project" value="TreeGrafter"/>
</dbReference>
<dbReference type="NCBIfam" id="NF005367">
    <property type="entry name" value="PRK06895.1"/>
    <property type="match status" value="1"/>
</dbReference>
<proteinExistence type="predicted"/>
<comment type="caution">
    <text evidence="3">The sequence shown here is derived from an EMBL/GenBank/DDBJ whole genome shotgun (WGS) entry which is preliminary data.</text>
</comment>
<dbReference type="PRINTS" id="PR00096">
    <property type="entry name" value="GATASE"/>
</dbReference>
<dbReference type="InterPro" id="IPR029062">
    <property type="entry name" value="Class_I_gatase-like"/>
</dbReference>
<dbReference type="EMBL" id="LZMZ01000053">
    <property type="protein sequence ID" value="OBX73123.1"/>
    <property type="molecule type" value="Genomic_DNA"/>
</dbReference>
<dbReference type="GO" id="GO:0005829">
    <property type="term" value="C:cytosol"/>
    <property type="evidence" value="ECO:0007669"/>
    <property type="project" value="TreeGrafter"/>
</dbReference>
<dbReference type="NCBIfam" id="TIGR00566">
    <property type="entry name" value="trpG_papA"/>
    <property type="match status" value="1"/>
</dbReference>
<protein>
    <submittedName>
        <fullName evidence="3">Anthranilate synthase component 2</fullName>
    </submittedName>
</protein>
<dbReference type="InterPro" id="IPR006221">
    <property type="entry name" value="TrpG/PapA_dom"/>
</dbReference>
<dbReference type="Pfam" id="PF00117">
    <property type="entry name" value="GATase"/>
    <property type="match status" value="1"/>
</dbReference>
<evidence type="ECO:0000313" key="4">
    <source>
        <dbReference type="Proteomes" id="UP000092508"/>
    </source>
</evidence>
<dbReference type="GO" id="GO:0046820">
    <property type="term" value="F:4-amino-4-deoxychorismate synthase activity"/>
    <property type="evidence" value="ECO:0007669"/>
    <property type="project" value="TreeGrafter"/>
</dbReference>